<dbReference type="Gramene" id="ESQ40184">
    <property type="protein sequence ID" value="ESQ40184"/>
    <property type="gene ID" value="EUTSA_v10013441mg"/>
</dbReference>
<dbReference type="OMA" id="EVFPTHE"/>
<dbReference type="AlphaFoldDB" id="V4L966"/>
<sequence>MAKRRGRRRRRQRRINSHRKINRIIDGADFISSMPDEVLQHILSFIPTDLAIRTCVLSRRWRHAWSELPCLDFEKTGPGIDRTLSSYRALKITSFRLRMTHDADAPDIDSWVEFAVSRNVEKLTLIRGTRYGRATYRFPDLFYLSSSLTKLRVDDFYMIPRCTVSWSSLRILTLTCCNLYDDCISNILSGCPKLASLKLHHFAGLLKRLDLSKSPSLRTLEIYRTYLSSGPMEIVAPHIHYLKLIGSEEPCTLIDVSSSLAEAYLGICIKNYHISKAGFVQEAGFLQTMVLKMLAQLQNAERLTFGSGGTLLQILSLAELRGVPFPTLKVQTLTLRTMFEKCVIPGIARLLQNSPGLKKLTVDTRYSRDTIMDKYLDRYLGSQGLNSVTCWASKCEVFPTWKEIYSMLGCNDATSKLLASFMELVLRNAMTLKKMVIWLGDKYFNDEQWFEELLQMVGTLSHNYHVSIELKR</sequence>
<dbReference type="Pfam" id="PF24758">
    <property type="entry name" value="LRR_At5g56370"/>
    <property type="match status" value="1"/>
</dbReference>
<dbReference type="PANTHER" id="PTHR31900">
    <property type="entry name" value="F-BOX/RNI SUPERFAMILY PROTEIN-RELATED"/>
    <property type="match status" value="1"/>
</dbReference>
<proteinExistence type="predicted"/>
<dbReference type="Gene3D" id="3.80.10.10">
    <property type="entry name" value="Ribonuclease Inhibitor"/>
    <property type="match status" value="1"/>
</dbReference>
<dbReference type="Pfam" id="PF00646">
    <property type="entry name" value="F-box"/>
    <property type="match status" value="1"/>
</dbReference>
<dbReference type="InterPro" id="IPR053781">
    <property type="entry name" value="F-box_AtFBL13-like"/>
</dbReference>
<dbReference type="Proteomes" id="UP000030689">
    <property type="component" value="Unassembled WGS sequence"/>
</dbReference>
<feature type="domain" description="F-box" evidence="1">
    <location>
        <begin position="34"/>
        <end position="75"/>
    </location>
</feature>
<name>V4L966_EUTSA</name>
<dbReference type="OrthoDB" id="1041001at2759"/>
<dbReference type="InterPro" id="IPR001810">
    <property type="entry name" value="F-box_dom"/>
</dbReference>
<dbReference type="SUPFAM" id="SSF81383">
    <property type="entry name" value="F-box domain"/>
    <property type="match status" value="1"/>
</dbReference>
<evidence type="ECO:0000259" key="1">
    <source>
        <dbReference type="SMART" id="SM00256"/>
    </source>
</evidence>
<dbReference type="InterPro" id="IPR055411">
    <property type="entry name" value="LRR_FXL15/At3g58940/PEG3-like"/>
</dbReference>
<dbReference type="Gene3D" id="1.20.1280.50">
    <property type="match status" value="1"/>
</dbReference>
<dbReference type="KEGG" id="eus:EUTSA_v10013441mg"/>
<keyword evidence="3" id="KW-1185">Reference proteome</keyword>
<gene>
    <name evidence="2" type="ORF">EUTSA_v10013441mg</name>
</gene>
<dbReference type="EMBL" id="KI517464">
    <property type="protein sequence ID" value="ESQ40184.1"/>
    <property type="molecule type" value="Genomic_DNA"/>
</dbReference>
<dbReference type="PANTHER" id="PTHR31900:SF30">
    <property type="entry name" value="SUPERFAMILY PROTEIN, PUTATIVE-RELATED"/>
    <property type="match status" value="1"/>
</dbReference>
<dbReference type="InterPro" id="IPR050232">
    <property type="entry name" value="FBL13/AtMIF1-like"/>
</dbReference>
<organism evidence="2 3">
    <name type="scientific">Eutrema salsugineum</name>
    <name type="common">Saltwater cress</name>
    <name type="synonym">Sisymbrium salsugineum</name>
    <dbReference type="NCBI Taxonomy" id="72664"/>
    <lineage>
        <taxon>Eukaryota</taxon>
        <taxon>Viridiplantae</taxon>
        <taxon>Streptophyta</taxon>
        <taxon>Embryophyta</taxon>
        <taxon>Tracheophyta</taxon>
        <taxon>Spermatophyta</taxon>
        <taxon>Magnoliopsida</taxon>
        <taxon>eudicotyledons</taxon>
        <taxon>Gunneridae</taxon>
        <taxon>Pentapetalae</taxon>
        <taxon>rosids</taxon>
        <taxon>malvids</taxon>
        <taxon>Brassicales</taxon>
        <taxon>Brassicaceae</taxon>
        <taxon>Eutremeae</taxon>
        <taxon>Eutrema</taxon>
    </lineage>
</organism>
<dbReference type="SMART" id="SM00256">
    <property type="entry name" value="FBOX"/>
    <property type="match status" value="1"/>
</dbReference>
<protein>
    <recommendedName>
        <fullName evidence="1">F-box domain-containing protein</fullName>
    </recommendedName>
</protein>
<dbReference type="InterPro" id="IPR032675">
    <property type="entry name" value="LRR_dom_sf"/>
</dbReference>
<evidence type="ECO:0000313" key="3">
    <source>
        <dbReference type="Proteomes" id="UP000030689"/>
    </source>
</evidence>
<dbReference type="STRING" id="72664.V4L966"/>
<evidence type="ECO:0000313" key="2">
    <source>
        <dbReference type="EMBL" id="ESQ40184.1"/>
    </source>
</evidence>
<dbReference type="CDD" id="cd22160">
    <property type="entry name" value="F-box_AtFBL13-like"/>
    <property type="match status" value="1"/>
</dbReference>
<dbReference type="InterPro" id="IPR036047">
    <property type="entry name" value="F-box-like_dom_sf"/>
</dbReference>
<dbReference type="SUPFAM" id="SSF52047">
    <property type="entry name" value="RNI-like"/>
    <property type="match status" value="1"/>
</dbReference>
<accession>V4L966</accession>
<reference evidence="2 3" key="1">
    <citation type="journal article" date="2013" name="Front. Plant Sci.">
        <title>The Reference Genome of the Halophytic Plant Eutrema salsugineum.</title>
        <authorList>
            <person name="Yang R."/>
            <person name="Jarvis D.E."/>
            <person name="Chen H."/>
            <person name="Beilstein M.A."/>
            <person name="Grimwood J."/>
            <person name="Jenkins J."/>
            <person name="Shu S."/>
            <person name="Prochnik S."/>
            <person name="Xin M."/>
            <person name="Ma C."/>
            <person name="Schmutz J."/>
            <person name="Wing R.A."/>
            <person name="Mitchell-Olds T."/>
            <person name="Schumaker K.S."/>
            <person name="Wang X."/>
        </authorList>
    </citation>
    <scope>NUCLEOTIDE SEQUENCE [LARGE SCALE GENOMIC DNA]</scope>
</reference>